<gene>
    <name evidence="10" type="ORF">NJ959_25320</name>
</gene>
<evidence type="ECO:0000256" key="3">
    <source>
        <dbReference type="ARBA" id="ARBA00022679"/>
    </source>
</evidence>
<dbReference type="PANTHER" id="PTHR24363:SF0">
    <property type="entry name" value="SERINE_THREONINE KINASE LIKE DOMAIN CONTAINING 1"/>
    <property type="match status" value="1"/>
</dbReference>
<dbReference type="Gene3D" id="3.30.200.20">
    <property type="entry name" value="Phosphorylase Kinase, domain 1"/>
    <property type="match status" value="1"/>
</dbReference>
<dbReference type="Gene3D" id="1.10.510.10">
    <property type="entry name" value="Transferase(Phosphotransferase) domain 1"/>
    <property type="match status" value="1"/>
</dbReference>
<dbReference type="PROSITE" id="PS50011">
    <property type="entry name" value="PROTEIN_KINASE_DOM"/>
    <property type="match status" value="1"/>
</dbReference>
<dbReference type="RefSeq" id="WP_254014488.1">
    <property type="nucleotide sequence ID" value="NZ_JAMZMM010000391.1"/>
</dbReference>
<evidence type="ECO:0000256" key="4">
    <source>
        <dbReference type="ARBA" id="ARBA00022741"/>
    </source>
</evidence>
<keyword evidence="2 10" id="KW-0723">Serine/threonine-protein kinase</keyword>
<dbReference type="GO" id="GO:0004674">
    <property type="term" value="F:protein serine/threonine kinase activity"/>
    <property type="evidence" value="ECO:0007669"/>
    <property type="project" value="UniProtKB-KW"/>
</dbReference>
<feature type="domain" description="Protein kinase" evidence="9">
    <location>
        <begin position="35"/>
        <end position="299"/>
    </location>
</feature>
<evidence type="ECO:0000256" key="1">
    <source>
        <dbReference type="ARBA" id="ARBA00012513"/>
    </source>
</evidence>
<dbReference type="InterPro" id="IPR008271">
    <property type="entry name" value="Ser/Thr_kinase_AS"/>
</dbReference>
<sequence length="306" mass="34493">MSLCINPHCPKPQNPDTEIFCQACGWDLLLAGRYQIIRLLSGKGGFGRTYLVSHNGKAKVLKLLINPIPKAVTLFQQEARVLSQLNHPGIPRGDGYFTFSARNSQIIWHFLVMAQIQGMDLEDYQQQRQNQPIDQRLALDWLLQLTEILHEVHSQNFFHRDIKPSNIILQPNGQLVLIDFGTVREVTATYNIKQGLGNITGIASAGFTPPEQINFHAVPQSDFFALGRTFVFLLTGKAPSHPAMYDALNDELVWRSHTSNHILPDLLDFIDKLMMRTANQRPPNTTAILERLAEINLILNPPPPPP</sequence>
<evidence type="ECO:0000313" key="11">
    <source>
        <dbReference type="Proteomes" id="UP001204953"/>
    </source>
</evidence>
<evidence type="ECO:0000313" key="10">
    <source>
        <dbReference type="EMBL" id="MCP2731755.1"/>
    </source>
</evidence>
<dbReference type="PANTHER" id="PTHR24363">
    <property type="entry name" value="SERINE/THREONINE PROTEIN KINASE"/>
    <property type="match status" value="1"/>
</dbReference>
<dbReference type="SMART" id="SM00220">
    <property type="entry name" value="S_TKc"/>
    <property type="match status" value="1"/>
</dbReference>
<evidence type="ECO:0000256" key="7">
    <source>
        <dbReference type="ARBA" id="ARBA00047899"/>
    </source>
</evidence>
<dbReference type="Proteomes" id="UP001204953">
    <property type="component" value="Unassembled WGS sequence"/>
</dbReference>
<accession>A0AAE3GW60</accession>
<comment type="caution">
    <text evidence="10">The sequence shown here is derived from an EMBL/GenBank/DDBJ whole genome shotgun (WGS) entry which is preliminary data.</text>
</comment>
<dbReference type="NCBIfam" id="NF045510">
    <property type="entry name" value="4Cys_prefix_kin"/>
    <property type="match status" value="1"/>
</dbReference>
<comment type="catalytic activity">
    <reaction evidence="8">
        <text>L-seryl-[protein] + ATP = O-phospho-L-seryl-[protein] + ADP + H(+)</text>
        <dbReference type="Rhea" id="RHEA:17989"/>
        <dbReference type="Rhea" id="RHEA-COMP:9863"/>
        <dbReference type="Rhea" id="RHEA-COMP:11604"/>
        <dbReference type="ChEBI" id="CHEBI:15378"/>
        <dbReference type="ChEBI" id="CHEBI:29999"/>
        <dbReference type="ChEBI" id="CHEBI:30616"/>
        <dbReference type="ChEBI" id="CHEBI:83421"/>
        <dbReference type="ChEBI" id="CHEBI:456216"/>
        <dbReference type="EC" id="2.7.11.1"/>
    </reaction>
</comment>
<dbReference type="AlphaFoldDB" id="A0AAE3GW60"/>
<dbReference type="PROSITE" id="PS00108">
    <property type="entry name" value="PROTEIN_KINASE_ST"/>
    <property type="match status" value="1"/>
</dbReference>
<evidence type="ECO:0000256" key="5">
    <source>
        <dbReference type="ARBA" id="ARBA00022777"/>
    </source>
</evidence>
<name>A0AAE3GW60_9CYAN</name>
<dbReference type="EMBL" id="JAMZMM010000391">
    <property type="protein sequence ID" value="MCP2731755.1"/>
    <property type="molecule type" value="Genomic_DNA"/>
</dbReference>
<dbReference type="InterPro" id="IPR000719">
    <property type="entry name" value="Prot_kinase_dom"/>
</dbReference>
<organism evidence="10 11">
    <name type="scientific">Limnofasciculus baicalensis BBK-W-15</name>
    <dbReference type="NCBI Taxonomy" id="2699891"/>
    <lineage>
        <taxon>Bacteria</taxon>
        <taxon>Bacillati</taxon>
        <taxon>Cyanobacteriota</taxon>
        <taxon>Cyanophyceae</taxon>
        <taxon>Coleofasciculales</taxon>
        <taxon>Coleofasciculaceae</taxon>
        <taxon>Limnofasciculus</taxon>
        <taxon>Limnofasciculus baicalensis</taxon>
    </lineage>
</organism>
<reference evidence="10" key="1">
    <citation type="submission" date="2022-06" db="EMBL/GenBank/DDBJ databases">
        <title>New cyanobacteria of genus Symplocastrum in benthos of Lake Baikal.</title>
        <authorList>
            <person name="Sorokovikova E."/>
            <person name="Tikhonova I."/>
            <person name="Krasnopeev A."/>
            <person name="Evseev P."/>
            <person name="Gladkikh A."/>
            <person name="Belykh O."/>
        </authorList>
    </citation>
    <scope>NUCLEOTIDE SEQUENCE</scope>
    <source>
        <strain evidence="10">BBK-W-15</strain>
    </source>
</reference>
<feature type="non-terminal residue" evidence="10">
    <location>
        <position position="306"/>
    </location>
</feature>
<evidence type="ECO:0000256" key="2">
    <source>
        <dbReference type="ARBA" id="ARBA00022527"/>
    </source>
</evidence>
<protein>
    <recommendedName>
        <fullName evidence="1">non-specific serine/threonine protein kinase</fullName>
        <ecNumber evidence="1">2.7.11.1</ecNumber>
    </recommendedName>
</protein>
<keyword evidence="5 10" id="KW-0418">Kinase</keyword>
<evidence type="ECO:0000259" key="9">
    <source>
        <dbReference type="PROSITE" id="PS50011"/>
    </source>
</evidence>
<dbReference type="InterPro" id="IPR011009">
    <property type="entry name" value="Kinase-like_dom_sf"/>
</dbReference>
<dbReference type="SUPFAM" id="SSF56112">
    <property type="entry name" value="Protein kinase-like (PK-like)"/>
    <property type="match status" value="1"/>
</dbReference>
<keyword evidence="4" id="KW-0547">Nucleotide-binding</keyword>
<dbReference type="EC" id="2.7.11.1" evidence="1"/>
<evidence type="ECO:0000256" key="6">
    <source>
        <dbReference type="ARBA" id="ARBA00022840"/>
    </source>
</evidence>
<dbReference type="Pfam" id="PF00069">
    <property type="entry name" value="Pkinase"/>
    <property type="match status" value="1"/>
</dbReference>
<evidence type="ECO:0000256" key="8">
    <source>
        <dbReference type="ARBA" id="ARBA00048679"/>
    </source>
</evidence>
<keyword evidence="3" id="KW-0808">Transferase</keyword>
<dbReference type="CDD" id="cd14014">
    <property type="entry name" value="STKc_PknB_like"/>
    <property type="match status" value="1"/>
</dbReference>
<proteinExistence type="predicted"/>
<dbReference type="GO" id="GO:0005524">
    <property type="term" value="F:ATP binding"/>
    <property type="evidence" value="ECO:0007669"/>
    <property type="project" value="UniProtKB-KW"/>
</dbReference>
<comment type="catalytic activity">
    <reaction evidence="7">
        <text>L-threonyl-[protein] + ATP = O-phospho-L-threonyl-[protein] + ADP + H(+)</text>
        <dbReference type="Rhea" id="RHEA:46608"/>
        <dbReference type="Rhea" id="RHEA-COMP:11060"/>
        <dbReference type="Rhea" id="RHEA-COMP:11605"/>
        <dbReference type="ChEBI" id="CHEBI:15378"/>
        <dbReference type="ChEBI" id="CHEBI:30013"/>
        <dbReference type="ChEBI" id="CHEBI:30616"/>
        <dbReference type="ChEBI" id="CHEBI:61977"/>
        <dbReference type="ChEBI" id="CHEBI:456216"/>
        <dbReference type="EC" id="2.7.11.1"/>
    </reaction>
</comment>
<keyword evidence="11" id="KW-1185">Reference proteome</keyword>
<keyword evidence="6" id="KW-0067">ATP-binding</keyword>